<dbReference type="AlphaFoldDB" id="A0A0V8QJ47"/>
<dbReference type="Proteomes" id="UP000054874">
    <property type="component" value="Unassembled WGS sequence"/>
</dbReference>
<proteinExistence type="predicted"/>
<comment type="caution">
    <text evidence="1">The sequence shown here is derived from an EMBL/GenBank/DDBJ whole genome shotgun (WGS) entry which is preliminary data.</text>
</comment>
<dbReference type="STRING" id="290052.ASU35_05245"/>
<gene>
    <name evidence="1" type="ORF">ASU35_05245</name>
</gene>
<dbReference type="EMBL" id="LNAM01000002">
    <property type="protein sequence ID" value="KSV60580.1"/>
    <property type="molecule type" value="Genomic_DNA"/>
</dbReference>
<dbReference type="RefSeq" id="WP_058351297.1">
    <property type="nucleotide sequence ID" value="NZ_CABMMD010000002.1"/>
</dbReference>
<evidence type="ECO:0000313" key="2">
    <source>
        <dbReference type="Proteomes" id="UP000054874"/>
    </source>
</evidence>
<name>A0A0V8QJ47_9FIRM</name>
<evidence type="ECO:0000313" key="1">
    <source>
        <dbReference type="EMBL" id="KSV60580.1"/>
    </source>
</evidence>
<keyword evidence="2" id="KW-1185">Reference proteome</keyword>
<evidence type="ECO:0008006" key="3">
    <source>
        <dbReference type="Google" id="ProtNLM"/>
    </source>
</evidence>
<dbReference type="OrthoDB" id="981968at2"/>
<organism evidence="1 2">
    <name type="scientific">Acetivibrio ethanolgignens</name>
    <dbReference type="NCBI Taxonomy" id="290052"/>
    <lineage>
        <taxon>Bacteria</taxon>
        <taxon>Bacillati</taxon>
        <taxon>Bacillota</taxon>
        <taxon>Clostridia</taxon>
        <taxon>Eubacteriales</taxon>
        <taxon>Oscillospiraceae</taxon>
        <taxon>Acetivibrio</taxon>
    </lineage>
</organism>
<reference evidence="1 2" key="1">
    <citation type="submission" date="2015-11" db="EMBL/GenBank/DDBJ databases">
        <title>Butyribacter intestini gen. nov., sp. nov., a butyric acid-producing bacterium of the family Lachnospiraceae isolated from the human faeces.</title>
        <authorList>
            <person name="Zou Y."/>
            <person name="Xue W."/>
            <person name="Luo G."/>
            <person name="Lv M."/>
        </authorList>
    </citation>
    <scope>NUCLEOTIDE SEQUENCE [LARGE SCALE GENOMIC DNA]</scope>
    <source>
        <strain evidence="1 2">ACET-33324</strain>
    </source>
</reference>
<sequence length="466" mass="54036">MKPISKNQFDLYVFFTRHNLAEFFNEELEWYINESKTLWAVICLDRQDKNYTVIFLARDENRQIRCIDLKIDIEDCEAARKIMLSHSKLLEKTVFTEKKDTRKTVDDLFIPRAKVSKLDPYFQIIAKSPTHSAARNVINEIMPHFFDVDGNFVQQFQTTGFDSRLWELYLFCYFNEEGLQINREHFAPDFLLSSGDSEVSVEAVIVSNKNLQEICRNIPTREDIIKEQKFMSAKWGSSLYSKLTHKDKNGTHYWEYQHTKEKPFVIAIADFHNTCSMTWSQGSLITYLYGFEYDHFFDSNGNLIVKPIKVTTHPKGDGRNSIPSGFFFQENSENVSAVLHSSCATVSKFSRIGKQCGLDENNVLMYRIASVYNPDPNAVIPQIFSYFVTEQNSEPWSEGVTVFHNPNAKYPLPADFFPNAAQCYLQENLIVTYSKNPVVFSSITPIFIEASKIEDFKKEFEKNITI</sequence>
<accession>A0A0V8QJ47</accession>
<protein>
    <recommendedName>
        <fullName evidence="3">Glycosaminoglycan attachment protein</fullName>
    </recommendedName>
</protein>